<dbReference type="Pfam" id="PF16528">
    <property type="entry name" value="Exo84_C"/>
    <property type="match status" value="1"/>
</dbReference>
<dbReference type="Pfam" id="PF13041">
    <property type="entry name" value="PPR_2"/>
    <property type="match status" value="1"/>
</dbReference>
<dbReference type="GO" id="GO:0000145">
    <property type="term" value="C:exocyst"/>
    <property type="evidence" value="ECO:0007669"/>
    <property type="project" value="InterPro"/>
</dbReference>
<dbReference type="InterPro" id="IPR011990">
    <property type="entry name" value="TPR-like_helical_dom_sf"/>
</dbReference>
<accession>A0AAN9F4W7</accession>
<comment type="caution">
    <text evidence="7">The sequence shown here is derived from an EMBL/GenBank/DDBJ whole genome shotgun (WGS) entry which is preliminary data.</text>
</comment>
<dbReference type="InterPro" id="IPR042561">
    <property type="entry name" value="Exo84_C_1"/>
</dbReference>
<dbReference type="InterPro" id="IPR032403">
    <property type="entry name" value="Exo84_C"/>
</dbReference>
<dbReference type="Proteomes" id="UP001372338">
    <property type="component" value="Unassembled WGS sequence"/>
</dbReference>
<dbReference type="PANTHER" id="PTHR21426:SF13">
    <property type="entry name" value="OS08G0566700 PROTEIN"/>
    <property type="match status" value="1"/>
</dbReference>
<evidence type="ECO:0000313" key="8">
    <source>
        <dbReference type="Proteomes" id="UP001372338"/>
    </source>
</evidence>
<dbReference type="InterPro" id="IPR002885">
    <property type="entry name" value="PPR_rpt"/>
</dbReference>
<feature type="domain" description="Exocyst component Exo84 C-terminal" evidence="6">
    <location>
        <begin position="226"/>
        <end position="415"/>
    </location>
</feature>
<evidence type="ECO:0000256" key="5">
    <source>
        <dbReference type="PROSITE-ProRule" id="PRU00708"/>
    </source>
</evidence>
<reference evidence="7 8" key="1">
    <citation type="submission" date="2024-01" db="EMBL/GenBank/DDBJ databases">
        <title>The genomes of 5 underutilized Papilionoideae crops provide insights into root nodulation and disease resistanc.</title>
        <authorList>
            <person name="Yuan L."/>
        </authorList>
    </citation>
    <scope>NUCLEOTIDE SEQUENCE [LARGE SCALE GENOMIC DNA]</scope>
    <source>
        <strain evidence="7">ZHUSHIDOU_FW_LH</strain>
        <tissue evidence="7">Leaf</tissue>
    </source>
</reference>
<evidence type="ECO:0000259" key="6">
    <source>
        <dbReference type="Pfam" id="PF16528"/>
    </source>
</evidence>
<dbReference type="Gene3D" id="1.25.40.10">
    <property type="entry name" value="Tetratricopeptide repeat domain"/>
    <property type="match status" value="3"/>
</dbReference>
<evidence type="ECO:0000256" key="4">
    <source>
        <dbReference type="ARBA" id="ARBA00022737"/>
    </source>
</evidence>
<name>A0AAN9F4W7_CROPI</name>
<keyword evidence="2" id="KW-0813">Transport</keyword>
<dbReference type="FunFam" id="1.25.40.10:FF:000345">
    <property type="entry name" value="Pentatricopeptide repeat-containing protein"/>
    <property type="match status" value="1"/>
</dbReference>
<dbReference type="EMBL" id="JAYWIO010000004">
    <property type="protein sequence ID" value="KAK7267433.1"/>
    <property type="molecule type" value="Genomic_DNA"/>
</dbReference>
<evidence type="ECO:0000256" key="1">
    <source>
        <dbReference type="ARBA" id="ARBA00007210"/>
    </source>
</evidence>
<dbReference type="InterPro" id="IPR016159">
    <property type="entry name" value="Cullin_repeat-like_dom_sf"/>
</dbReference>
<keyword evidence="4" id="KW-0677">Repeat</keyword>
<feature type="repeat" description="PPR" evidence="5">
    <location>
        <begin position="858"/>
        <end position="892"/>
    </location>
</feature>
<dbReference type="InterPro" id="IPR033961">
    <property type="entry name" value="Exo84"/>
</dbReference>
<dbReference type="GO" id="GO:0008104">
    <property type="term" value="P:intracellular protein localization"/>
    <property type="evidence" value="ECO:0007669"/>
    <property type="project" value="TreeGrafter"/>
</dbReference>
<evidence type="ECO:0000256" key="2">
    <source>
        <dbReference type="ARBA" id="ARBA00022448"/>
    </source>
</evidence>
<dbReference type="NCBIfam" id="TIGR00756">
    <property type="entry name" value="PPR"/>
    <property type="match status" value="4"/>
</dbReference>
<gene>
    <name evidence="7" type="ORF">RIF29_20107</name>
</gene>
<protein>
    <recommendedName>
        <fullName evidence="6">Exocyst component Exo84 C-terminal domain-containing protein</fullName>
    </recommendedName>
</protein>
<dbReference type="Gene3D" id="1.20.58.1210">
    <property type="entry name" value="Exo84p, N-terminal helical domain"/>
    <property type="match status" value="1"/>
</dbReference>
<evidence type="ECO:0000313" key="7">
    <source>
        <dbReference type="EMBL" id="KAK7267433.1"/>
    </source>
</evidence>
<dbReference type="Pfam" id="PF12854">
    <property type="entry name" value="PPR_1"/>
    <property type="match status" value="1"/>
</dbReference>
<sequence length="998" mass="112573">MSGTLHHPHCALLWRAWTTVEKVGEEDEGSIGVVMCQYFAQVKYIYIPNENSPSIFDLKLYVSMEQPSSTPPKFRFRDHRSLTESQNSMHLSDSSSSDLSAVSLSISDRDTVRSVTELDIESMTGRGIKHLCDELLELKEAASEDLQKNIFANYSSFLRIREEVTSVEHELVHLENHFESHKRLVKDLIDRIYPTILSLNSSLEEDHADDDDDDDVLYPPSELESHINDVSEKLEIFISENRIDEALDLLKSEDEHYQTIQLEDCYDSEIMLYDSMISEKKHILIQHLTDIAENTKTSGAELQNAIAGLCRIGDTQHAIHLLLKHYHLRIVTGTNNLQWSKPSTNERYIRELARFVFSMISQASRSLMMLCGETSPYNSEIMPWAYEETKSFVACFDNYVKSISSTSGGLSSAIKAVKFAVSYCSLLEDNKMLVLRPYLVSHICPCMEEVLNTHVNHLKKVIAIFSASDSWVLEKYLVSGVFSGGSSNLAIGEQPDYCLLTTSGRKFLTLLQAVIEDISPLVTLQMGSVVISGLKKLFSEYIIILERAITYETSKTENAISSPRIKLAESLSQQVSILANLSTLVQFLSIMVNNIFTSTGHMDSHAIENHSIVHQQKQELDHFLLFIEEGSNKLRKVFCQQLILKVLSTYQSHEIFSAIHNNDQFDSNTIHSPMPSIIFQGFKLMVKPHQLIPLYASLLDSCTSSTHLQRLKRIHARVIRLRISTHDFIRTKLIHSYASCSQLHQANTLFSFSTRQPTFLFNSLIRAYSSLNLFPQSLSVFRAMLCSNKRFDRCTFPSVLKSCAGLSALWIGRQVHGAVIVNGYASDLANLNALISLYGKCGELVCARKVFDEMCVRNEVTWSTMMAGYGMSGMFGEVFELFDRMVEAGERPDGVTFTTVLSACSHGGFVDKGRACFETMKARFGVKPGLMHYTCMVDMLGRVGLVEEAEELVSRMEVEPDDALWRALLGACKTHGKVEVAERVEERVYVRKIIGLTS</sequence>
<proteinExistence type="inferred from homology"/>
<organism evidence="7 8">
    <name type="scientific">Crotalaria pallida</name>
    <name type="common">Smooth rattlebox</name>
    <name type="synonym">Crotalaria striata</name>
    <dbReference type="NCBI Taxonomy" id="3830"/>
    <lineage>
        <taxon>Eukaryota</taxon>
        <taxon>Viridiplantae</taxon>
        <taxon>Streptophyta</taxon>
        <taxon>Embryophyta</taxon>
        <taxon>Tracheophyta</taxon>
        <taxon>Spermatophyta</taxon>
        <taxon>Magnoliopsida</taxon>
        <taxon>eudicotyledons</taxon>
        <taxon>Gunneridae</taxon>
        <taxon>Pentapetalae</taxon>
        <taxon>rosids</taxon>
        <taxon>fabids</taxon>
        <taxon>Fabales</taxon>
        <taxon>Fabaceae</taxon>
        <taxon>Papilionoideae</taxon>
        <taxon>50 kb inversion clade</taxon>
        <taxon>genistoids sensu lato</taxon>
        <taxon>core genistoids</taxon>
        <taxon>Crotalarieae</taxon>
        <taxon>Crotalaria</taxon>
    </lineage>
</organism>
<dbReference type="PROSITE" id="PS51375">
    <property type="entry name" value="PPR"/>
    <property type="match status" value="1"/>
</dbReference>
<keyword evidence="3" id="KW-0268">Exocytosis</keyword>
<dbReference type="GO" id="GO:0006893">
    <property type="term" value="P:Golgi to plasma membrane transport"/>
    <property type="evidence" value="ECO:0007669"/>
    <property type="project" value="TreeGrafter"/>
</dbReference>
<keyword evidence="8" id="KW-1185">Reference proteome</keyword>
<comment type="similarity">
    <text evidence="1">Belongs to the EXO84 family.</text>
</comment>
<dbReference type="Pfam" id="PF01535">
    <property type="entry name" value="PPR"/>
    <property type="match status" value="2"/>
</dbReference>
<dbReference type="SUPFAM" id="SSF74788">
    <property type="entry name" value="Cullin repeat-like"/>
    <property type="match status" value="1"/>
</dbReference>
<evidence type="ECO:0000256" key="3">
    <source>
        <dbReference type="ARBA" id="ARBA00022483"/>
    </source>
</evidence>
<dbReference type="PANTHER" id="PTHR21426">
    <property type="entry name" value="EXOCYST COMPLEX COMPONENT 8"/>
    <property type="match status" value="1"/>
</dbReference>
<dbReference type="AlphaFoldDB" id="A0AAN9F4W7"/>
<dbReference type="GO" id="GO:0006887">
    <property type="term" value="P:exocytosis"/>
    <property type="evidence" value="ECO:0007669"/>
    <property type="project" value="UniProtKB-KW"/>
</dbReference>